<evidence type="ECO:0000313" key="1">
    <source>
        <dbReference type="EMBL" id="GAA2027276.1"/>
    </source>
</evidence>
<comment type="caution">
    <text evidence="1">The sequence shown here is derived from an EMBL/GenBank/DDBJ whole genome shotgun (WGS) entry which is preliminary data.</text>
</comment>
<reference evidence="2" key="1">
    <citation type="journal article" date="2019" name="Int. J. Syst. Evol. Microbiol.">
        <title>The Global Catalogue of Microorganisms (GCM) 10K type strain sequencing project: providing services to taxonomists for standard genome sequencing and annotation.</title>
        <authorList>
            <consortium name="The Broad Institute Genomics Platform"/>
            <consortium name="The Broad Institute Genome Sequencing Center for Infectious Disease"/>
            <person name="Wu L."/>
            <person name="Ma J."/>
        </authorList>
    </citation>
    <scope>NUCLEOTIDE SEQUENCE [LARGE SCALE GENOMIC DNA]</scope>
    <source>
        <strain evidence="2">JCM 15672</strain>
    </source>
</reference>
<gene>
    <name evidence="1" type="ORF">GCM10009819_08330</name>
</gene>
<dbReference type="Proteomes" id="UP001501196">
    <property type="component" value="Unassembled WGS sequence"/>
</dbReference>
<evidence type="ECO:0000313" key="2">
    <source>
        <dbReference type="Proteomes" id="UP001501196"/>
    </source>
</evidence>
<organism evidence="1 2">
    <name type="scientific">Agromyces tropicus</name>
    <dbReference type="NCBI Taxonomy" id="555371"/>
    <lineage>
        <taxon>Bacteria</taxon>
        <taxon>Bacillati</taxon>
        <taxon>Actinomycetota</taxon>
        <taxon>Actinomycetes</taxon>
        <taxon>Micrococcales</taxon>
        <taxon>Microbacteriaceae</taxon>
        <taxon>Agromyces</taxon>
    </lineage>
</organism>
<dbReference type="EMBL" id="BAAAPW010000001">
    <property type="protein sequence ID" value="GAA2027276.1"/>
    <property type="molecule type" value="Genomic_DNA"/>
</dbReference>
<keyword evidence="2" id="KW-1185">Reference proteome</keyword>
<proteinExistence type="predicted"/>
<sequence>MPSAMAGRGIRLAAGVPAGIGVVSSLSGCVLEAQGGPYSLGWDGDHLLIGIIQAMEIDRVRLFESRSPGRDDGYVWMQEATSNRMLATC</sequence>
<protein>
    <submittedName>
        <fullName evidence="1">Uncharacterized protein</fullName>
    </submittedName>
</protein>
<accession>A0ABP5FI55</accession>
<name>A0ABP5FI55_9MICO</name>